<evidence type="ECO:0000256" key="1">
    <source>
        <dbReference type="SAM" id="MobiDB-lite"/>
    </source>
</evidence>
<accession>A0ABQ0ADP2</accession>
<dbReference type="RefSeq" id="WP_353304214.1">
    <property type="nucleotide sequence ID" value="NZ_BAABWN010000014.1"/>
</dbReference>
<organism evidence="2 3">
    <name type="scientific">Sessilibacter corallicola</name>
    <dbReference type="NCBI Taxonomy" id="2904075"/>
    <lineage>
        <taxon>Bacteria</taxon>
        <taxon>Pseudomonadati</taxon>
        <taxon>Pseudomonadota</taxon>
        <taxon>Gammaproteobacteria</taxon>
        <taxon>Cellvibrionales</taxon>
        <taxon>Cellvibrionaceae</taxon>
        <taxon>Sessilibacter</taxon>
    </lineage>
</organism>
<comment type="caution">
    <text evidence="2">The sequence shown here is derived from an EMBL/GenBank/DDBJ whole genome shotgun (WGS) entry which is preliminary data.</text>
</comment>
<dbReference type="EMBL" id="BAABWN010000014">
    <property type="protein sequence ID" value="GAA6169761.1"/>
    <property type="molecule type" value="Genomic_DNA"/>
</dbReference>
<protein>
    <submittedName>
        <fullName evidence="2">Uncharacterized protein</fullName>
    </submittedName>
</protein>
<feature type="compositionally biased region" description="Basic residues" evidence="1">
    <location>
        <begin position="51"/>
        <end position="65"/>
    </location>
</feature>
<evidence type="ECO:0000313" key="2">
    <source>
        <dbReference type="EMBL" id="GAA6169761.1"/>
    </source>
</evidence>
<name>A0ABQ0ADP2_9GAMM</name>
<keyword evidence="3" id="KW-1185">Reference proteome</keyword>
<evidence type="ECO:0000313" key="3">
    <source>
        <dbReference type="Proteomes" id="UP001465153"/>
    </source>
</evidence>
<reference evidence="2 3" key="1">
    <citation type="submission" date="2024-04" db="EMBL/GenBank/DDBJ databases">
        <title>Draft genome sequence of Sessilibacter corallicola NBRC 116591.</title>
        <authorList>
            <person name="Miyakawa T."/>
            <person name="Kusuya Y."/>
            <person name="Miura T."/>
        </authorList>
    </citation>
    <scope>NUCLEOTIDE SEQUENCE [LARGE SCALE GENOMIC DNA]</scope>
    <source>
        <strain evidence="2 3">KU-00831-HH</strain>
    </source>
</reference>
<dbReference type="Proteomes" id="UP001465153">
    <property type="component" value="Unassembled WGS sequence"/>
</dbReference>
<sequence length="65" mass="7466">MSNKIVRHHVPSTPLPREPGNKFVKFMSEAEIHKRAAADSDNPPIQSKDFHKFKRVNRTTGLKKN</sequence>
<proteinExistence type="predicted"/>
<feature type="region of interest" description="Disordered" evidence="1">
    <location>
        <begin position="37"/>
        <end position="65"/>
    </location>
</feature>
<feature type="compositionally biased region" description="Basic residues" evidence="1">
    <location>
        <begin position="1"/>
        <end position="10"/>
    </location>
</feature>
<feature type="region of interest" description="Disordered" evidence="1">
    <location>
        <begin position="1"/>
        <end position="21"/>
    </location>
</feature>
<gene>
    <name evidence="2" type="ORF">NBRC116591_35720</name>
</gene>